<evidence type="ECO:0000313" key="2">
    <source>
        <dbReference type="EMBL" id="KLU02513.1"/>
    </source>
</evidence>
<dbReference type="Proteomes" id="UP000036367">
    <property type="component" value="Unassembled WGS sequence"/>
</dbReference>
<dbReference type="PATRIC" id="fig|595434.4.peg.5297"/>
<dbReference type="SMART" id="SM00382">
    <property type="entry name" value="AAA"/>
    <property type="match status" value="1"/>
</dbReference>
<comment type="caution">
    <text evidence="2">The sequence shown here is derived from an EMBL/GenBank/DDBJ whole genome shotgun (WGS) entry which is preliminary data.</text>
</comment>
<dbReference type="InterPro" id="IPR027417">
    <property type="entry name" value="P-loop_NTPase"/>
</dbReference>
<dbReference type="Gene3D" id="3.40.50.300">
    <property type="entry name" value="P-loop containing nucleotide triphosphate hydrolases"/>
    <property type="match status" value="1"/>
</dbReference>
<dbReference type="InterPro" id="IPR003593">
    <property type="entry name" value="AAA+_ATPase"/>
</dbReference>
<protein>
    <submittedName>
        <fullName evidence="2">ATPase with chaperone activity, associated with Flp pilus assembly</fullName>
    </submittedName>
</protein>
<organism evidence="2 3">
    <name type="scientific">Rhodopirellula islandica</name>
    <dbReference type="NCBI Taxonomy" id="595434"/>
    <lineage>
        <taxon>Bacteria</taxon>
        <taxon>Pseudomonadati</taxon>
        <taxon>Planctomycetota</taxon>
        <taxon>Planctomycetia</taxon>
        <taxon>Pirellulales</taxon>
        <taxon>Pirellulaceae</taxon>
        <taxon>Rhodopirellula</taxon>
    </lineage>
</organism>
<proteinExistence type="predicted"/>
<dbReference type="AlphaFoldDB" id="A0A0J1B7H2"/>
<evidence type="ECO:0000313" key="3">
    <source>
        <dbReference type="Proteomes" id="UP000036367"/>
    </source>
</evidence>
<dbReference type="OrthoDB" id="9783370at2"/>
<keyword evidence="3" id="KW-1185">Reference proteome</keyword>
<reference evidence="2" key="1">
    <citation type="submission" date="2015-05" db="EMBL/GenBank/DDBJ databases">
        <title>Permanent draft genome of Rhodopirellula islandicus K833.</title>
        <authorList>
            <person name="Kizina J."/>
            <person name="Richter M."/>
            <person name="Glockner F.O."/>
            <person name="Harder J."/>
        </authorList>
    </citation>
    <scope>NUCLEOTIDE SEQUENCE [LARGE SCALE GENOMIC DNA]</scope>
    <source>
        <strain evidence="2">K833</strain>
    </source>
</reference>
<dbReference type="EMBL" id="LECT01000044">
    <property type="protein sequence ID" value="KLU02513.1"/>
    <property type="molecule type" value="Genomic_DNA"/>
</dbReference>
<sequence>MADGSIPMGRVVWYHCEQLQLLAPRMNALLTDTHNFESAALGGLLTDDTFWPAEPRSLNELGLSVSFIEALTIKSIHQIGTISGRNVATMMGLPFRLVEPIVDALRTRKFVAHVRPAAFNDYYYSLTELGQKRAQTHLQQCSYIGPAPVPLADYTLSVEAQAAGVDPIERDDLQASLSKISYQDELLDQIGPAINSNTGMFLFGPPGNGKTTIARSLTQCLGQEIWIPHAILDDGNLIKVKDDAYHKEAPVPEGDGQLLKSQEWDKRWVRIQRPSVVVGGELVMENLEVRHDHRSNICEAPLQMKSNCGCLLIDDFGRQRIAPEELLNRWIVPLENRCDYLTLPTGKKIQIPFEQLILFSTNLNPDDLVDEAFLRRVPYKIFVNDPSPEEFRSLMKTVASQMGFPETPEAANHLLAYYQQNDRPPRRCHPRDLLTQVANFCRYRRLPLTLRPEYLDQACRSYFSAL</sequence>
<gene>
    <name evidence="2" type="ORF">RISK_005579</name>
</gene>
<dbReference type="SUPFAM" id="SSF52540">
    <property type="entry name" value="P-loop containing nucleoside triphosphate hydrolases"/>
    <property type="match status" value="1"/>
</dbReference>
<feature type="domain" description="AAA+ ATPase" evidence="1">
    <location>
        <begin position="196"/>
        <end position="387"/>
    </location>
</feature>
<dbReference type="STRING" id="595434.RISK_005579"/>
<name>A0A0J1B7H2_RHOIS</name>
<evidence type="ECO:0000259" key="1">
    <source>
        <dbReference type="SMART" id="SM00382"/>
    </source>
</evidence>
<accession>A0A0J1B7H2</accession>